<accession>A0A2P6P0L8</accession>
<feature type="compositionally biased region" description="Polar residues" evidence="1">
    <location>
        <begin position="57"/>
        <end position="68"/>
    </location>
</feature>
<keyword evidence="3" id="KW-1185">Reference proteome</keyword>
<gene>
    <name evidence="2" type="ORF">PROFUN_00094</name>
</gene>
<dbReference type="InParanoid" id="A0A2P6P0L8"/>
<organism evidence="2 3">
    <name type="scientific">Planoprotostelium fungivorum</name>
    <dbReference type="NCBI Taxonomy" id="1890364"/>
    <lineage>
        <taxon>Eukaryota</taxon>
        <taxon>Amoebozoa</taxon>
        <taxon>Evosea</taxon>
        <taxon>Variosea</taxon>
        <taxon>Cavosteliida</taxon>
        <taxon>Cavosteliaceae</taxon>
        <taxon>Planoprotostelium</taxon>
    </lineage>
</organism>
<dbReference type="Proteomes" id="UP000241769">
    <property type="component" value="Unassembled WGS sequence"/>
</dbReference>
<feature type="region of interest" description="Disordered" evidence="1">
    <location>
        <begin position="39"/>
        <end position="68"/>
    </location>
</feature>
<dbReference type="EMBL" id="MDYQ01000001">
    <property type="protein sequence ID" value="PRP89752.1"/>
    <property type="molecule type" value="Genomic_DNA"/>
</dbReference>
<reference evidence="2 3" key="1">
    <citation type="journal article" date="2018" name="Genome Biol. Evol.">
        <title>Multiple Roots of Fruiting Body Formation in Amoebozoa.</title>
        <authorList>
            <person name="Hillmann F."/>
            <person name="Forbes G."/>
            <person name="Novohradska S."/>
            <person name="Ferling I."/>
            <person name="Riege K."/>
            <person name="Groth M."/>
            <person name="Westermann M."/>
            <person name="Marz M."/>
            <person name="Spaller T."/>
            <person name="Winckler T."/>
            <person name="Schaap P."/>
            <person name="Glockner G."/>
        </authorList>
    </citation>
    <scope>NUCLEOTIDE SEQUENCE [LARGE SCALE GENOMIC DNA]</scope>
    <source>
        <strain evidence="2 3">Jena</strain>
    </source>
</reference>
<evidence type="ECO:0000313" key="2">
    <source>
        <dbReference type="EMBL" id="PRP89752.1"/>
    </source>
</evidence>
<evidence type="ECO:0000313" key="3">
    <source>
        <dbReference type="Proteomes" id="UP000241769"/>
    </source>
</evidence>
<name>A0A2P6P0L8_9EUKA</name>
<protein>
    <submittedName>
        <fullName evidence="2">Uncharacterized protein</fullName>
    </submittedName>
</protein>
<dbReference type="AlphaFoldDB" id="A0A2P6P0L8"/>
<evidence type="ECO:0000256" key="1">
    <source>
        <dbReference type="SAM" id="MobiDB-lite"/>
    </source>
</evidence>
<feature type="compositionally biased region" description="Polar residues" evidence="1">
    <location>
        <begin position="39"/>
        <end position="49"/>
    </location>
</feature>
<comment type="caution">
    <text evidence="2">The sequence shown here is derived from an EMBL/GenBank/DDBJ whole genome shotgun (WGS) entry which is preliminary data.</text>
</comment>
<proteinExistence type="predicted"/>
<sequence length="99" mass="11043">MWRCGTCKFLFNLNSSQPNSTSDRCAVTLHYTDKTIYNTSRNDRNNQVTDYLKKNPSPESSMSGPVSFTSEDDIGGGGICRVVSSRVEHVKPCVHRAQL</sequence>